<dbReference type="VEuPathDB" id="FungiDB:CD36_84070"/>
<dbReference type="GO" id="GO:0008270">
    <property type="term" value="F:zinc ion binding"/>
    <property type="evidence" value="ECO:0007669"/>
    <property type="project" value="UniProtKB-KW"/>
</dbReference>
<feature type="coiled-coil region" evidence="2">
    <location>
        <begin position="116"/>
        <end position="143"/>
    </location>
</feature>
<feature type="region of interest" description="Disordered" evidence="3">
    <location>
        <begin position="301"/>
        <end position="348"/>
    </location>
</feature>
<feature type="compositionally biased region" description="Basic and acidic residues" evidence="3">
    <location>
        <begin position="338"/>
        <end position="348"/>
    </location>
</feature>
<feature type="transmembrane region" description="Helical" evidence="1">
    <location>
        <begin position="89"/>
        <end position="116"/>
    </location>
</feature>
<evidence type="ECO:0000313" key="5">
    <source>
        <dbReference type="CGD" id="CAL0000167366"/>
    </source>
</evidence>
<dbReference type="GO" id="GO:1903373">
    <property type="term" value="P:positive regulation of endoplasmic reticulum tubular network organization"/>
    <property type="evidence" value="ECO:0007669"/>
    <property type="project" value="UniProtKB-UniRule"/>
</dbReference>
<comment type="subcellular location">
    <subcellularLocation>
        <location evidence="1">Endoplasmic reticulum membrane</location>
        <topology evidence="1">Multi-pass membrane protein</topology>
    </subcellularLocation>
</comment>
<reference evidence="6 7" key="1">
    <citation type="journal article" date="2009" name="Genome Res.">
        <title>Comparative genomics of the fungal pathogens Candida dubliniensis and Candida albicans.</title>
        <authorList>
            <person name="Jackson A.P."/>
            <person name="Gamble J.A."/>
            <person name="Yeomans T."/>
            <person name="Moran G.P."/>
            <person name="Saunders D."/>
            <person name="Harris D."/>
            <person name="Aslett M."/>
            <person name="Barrell J.F."/>
            <person name="Butler G."/>
            <person name="Citiulo F."/>
            <person name="Coleman D.C."/>
            <person name="de Groot P.W.J."/>
            <person name="Goodwin T.J."/>
            <person name="Quail M.A."/>
            <person name="McQuillan J."/>
            <person name="Munro C.A."/>
            <person name="Pain A."/>
            <person name="Poulter R.T."/>
            <person name="Rajandream M.A."/>
            <person name="Renauld H."/>
            <person name="Spiering M.J."/>
            <person name="Tivey A."/>
            <person name="Gow N.A.R."/>
            <person name="Barrell B."/>
            <person name="Sullivan D.J."/>
            <person name="Berriman M."/>
        </authorList>
    </citation>
    <scope>NUCLEOTIDE SEQUENCE [LARGE SCALE GENOMIC DNA]</scope>
    <source>
        <strain evidence="7">CD36 / ATCC MYA-646 / CBS 7987 / NCPF 3949 / NRRL Y-17841</strain>
    </source>
</reference>
<dbReference type="GeneID" id="8047323"/>
<keyword evidence="1" id="KW-0863">Zinc-finger</keyword>
<dbReference type="CGD" id="CAL0000167366">
    <property type="gene designation" value="Cd36_84070"/>
</dbReference>
<name>B9WE08_CANDC</name>
<dbReference type="HOGENOM" id="CLU_043850_2_0_1"/>
<dbReference type="GO" id="GO:0071788">
    <property type="term" value="P:endoplasmic reticulum tubular network maintenance"/>
    <property type="evidence" value="ECO:0007669"/>
    <property type="project" value="UniProtKB-UniRule"/>
</dbReference>
<accession>B9WE08</accession>
<dbReference type="Proteomes" id="UP000002605">
    <property type="component" value="Chromosome 3"/>
</dbReference>
<evidence type="ECO:0000256" key="1">
    <source>
        <dbReference type="RuleBase" id="RU367073"/>
    </source>
</evidence>
<dbReference type="InterPro" id="IPR040115">
    <property type="entry name" value="Lnp"/>
</dbReference>
<dbReference type="EMBL" id="FM992690">
    <property type="protein sequence ID" value="CAX42918.1"/>
    <property type="molecule type" value="Genomic_DNA"/>
</dbReference>
<evidence type="ECO:0000313" key="6">
    <source>
        <dbReference type="EMBL" id="CAX42918.1"/>
    </source>
</evidence>
<comment type="domain">
    <text evidence="1">The C4-type zinc finger motif is necessary both for its ER three-way tubular junction localization and formation.</text>
</comment>
<protein>
    <recommendedName>
        <fullName evidence="1">Endoplasmic reticulum junction formation protein lunapark</fullName>
    </recommendedName>
</protein>
<organism evidence="6 7">
    <name type="scientific">Candida dubliniensis (strain CD36 / ATCC MYA-646 / CBS 7987 / NCPF 3949 / NRRL Y-17841)</name>
    <name type="common">Yeast</name>
    <dbReference type="NCBI Taxonomy" id="573826"/>
    <lineage>
        <taxon>Eukaryota</taxon>
        <taxon>Fungi</taxon>
        <taxon>Dikarya</taxon>
        <taxon>Ascomycota</taxon>
        <taxon>Saccharomycotina</taxon>
        <taxon>Pichiomycetes</taxon>
        <taxon>Debaryomycetaceae</taxon>
        <taxon>Candida/Lodderomyces clade</taxon>
        <taxon>Candida</taxon>
    </lineage>
</organism>
<evidence type="ECO:0000259" key="4">
    <source>
        <dbReference type="Pfam" id="PF10058"/>
    </source>
</evidence>
<keyword evidence="1" id="KW-0472">Membrane</keyword>
<keyword evidence="1" id="KW-0862">Zinc</keyword>
<proteinExistence type="inferred from homology"/>
<dbReference type="PANTHER" id="PTHR22166:SF12">
    <property type="entry name" value="ENDOPLASMIC RETICULUM JUNCTION FORMATION PROTEIN LUNAPARK"/>
    <property type="match status" value="1"/>
</dbReference>
<dbReference type="GO" id="GO:0098826">
    <property type="term" value="C:endoplasmic reticulum tubular network membrane"/>
    <property type="evidence" value="ECO:0007669"/>
    <property type="project" value="UniProtKB-UniRule"/>
</dbReference>
<keyword evidence="1" id="KW-0256">Endoplasmic reticulum</keyword>
<dbReference type="RefSeq" id="XP_002419325.1">
    <property type="nucleotide sequence ID" value="XM_002419280.1"/>
</dbReference>
<comment type="similarity">
    <text evidence="1">Belongs to the lunapark family.</text>
</comment>
<feature type="transmembrane region" description="Helical" evidence="1">
    <location>
        <begin position="50"/>
        <end position="69"/>
    </location>
</feature>
<comment type="function">
    <text evidence="1">Plays a role in determining ER morphology.</text>
</comment>
<dbReference type="KEGG" id="cdu:CD36_84070"/>
<keyword evidence="7" id="KW-1185">Reference proteome</keyword>
<feature type="region of interest" description="Disordered" evidence="3">
    <location>
        <begin position="154"/>
        <end position="230"/>
    </location>
</feature>
<gene>
    <name evidence="5" type="ordered locus">Cd36_84070</name>
    <name evidence="6" type="ORF">CD36_84070</name>
</gene>
<dbReference type="InterPro" id="IPR019273">
    <property type="entry name" value="Lunapark_Znf"/>
</dbReference>
<feature type="domain" description="Lunapark zinc ribbon" evidence="4">
    <location>
        <begin position="235"/>
        <end position="290"/>
    </location>
</feature>
<keyword evidence="1" id="KW-1133">Transmembrane helix</keyword>
<sequence>MGVFSIFSSKESFDPNVFEKELTSITENINSNKQQISKLQSRSKYLRRSLSRYLFIIYLCIFGYCYATIPSSTIGKNRVQWFIRGQTKQNLLVLIGYPLFSVLTLRAVSYIFQFFINNKQSYLKSLQNKHKEKIEELKKITNFNKTNELINKYGNEKQPPVSLQKQESEPFSNQKQSDHLRNRGNKPGNLRDQAMKELNLPEDKQLPSSQKGQSPSTKQAPVPTIPQPPAQRTIQDRLLDILIGSDNSESVENRYALICFHCFAHNGLAPPHTEDPADVKFQCWKCGAMNGKGMLFEQPDMKFDSSKNSSSELINLDVKENAENKAHESLDQPATTNKENEESTKELQ</sequence>
<keyword evidence="1" id="KW-0479">Metal-binding</keyword>
<evidence type="ECO:0000256" key="3">
    <source>
        <dbReference type="SAM" id="MobiDB-lite"/>
    </source>
</evidence>
<dbReference type="PANTHER" id="PTHR22166">
    <property type="entry name" value="ENDOPLASMIC RETICULUM JUNCTION FORMATION PROTEIN LUNAPARK"/>
    <property type="match status" value="1"/>
</dbReference>
<feature type="compositionally biased region" description="Polar residues" evidence="3">
    <location>
        <begin position="206"/>
        <end position="219"/>
    </location>
</feature>
<dbReference type="AlphaFoldDB" id="B9WE08"/>
<feature type="compositionally biased region" description="Polar residues" evidence="3">
    <location>
        <begin position="161"/>
        <end position="175"/>
    </location>
</feature>
<keyword evidence="1" id="KW-0812">Transmembrane</keyword>
<evidence type="ECO:0000313" key="7">
    <source>
        <dbReference type="Proteomes" id="UP000002605"/>
    </source>
</evidence>
<dbReference type="eggNOG" id="KOG2846">
    <property type="taxonomic scope" value="Eukaryota"/>
</dbReference>
<dbReference type="Pfam" id="PF10058">
    <property type="entry name" value="Zn_ribbon_10"/>
    <property type="match status" value="1"/>
</dbReference>
<dbReference type="OrthoDB" id="1725934at2759"/>
<evidence type="ECO:0000256" key="2">
    <source>
        <dbReference type="SAM" id="Coils"/>
    </source>
</evidence>
<feature type="compositionally biased region" description="Basic and acidic residues" evidence="3">
    <location>
        <begin position="317"/>
        <end position="330"/>
    </location>
</feature>
<feature type="compositionally biased region" description="Basic and acidic residues" evidence="3">
    <location>
        <begin position="193"/>
        <end position="205"/>
    </location>
</feature>
<keyword evidence="2" id="KW-0175">Coiled coil</keyword>